<keyword evidence="10" id="KW-1185">Reference proteome</keyword>
<evidence type="ECO:0000256" key="6">
    <source>
        <dbReference type="ARBA" id="ARBA00022801"/>
    </source>
</evidence>
<comment type="caution">
    <text evidence="9">The sequence shown here is derived from an EMBL/GenBank/DDBJ whole genome shotgun (WGS) entry which is preliminary data.</text>
</comment>
<evidence type="ECO:0000256" key="1">
    <source>
        <dbReference type="ARBA" id="ARBA00001968"/>
    </source>
</evidence>
<feature type="domain" description="DDE Tnp4" evidence="8">
    <location>
        <begin position="219"/>
        <end position="376"/>
    </location>
</feature>
<reference evidence="9" key="1">
    <citation type="submission" date="2021-03" db="EMBL/GenBank/DDBJ databases">
        <title>Draft genome sequence of rust myrtle Austropuccinia psidii MF-1, a brazilian biotype.</title>
        <authorList>
            <person name="Quecine M.C."/>
            <person name="Pachon D.M.R."/>
            <person name="Bonatelli M.L."/>
            <person name="Correr F.H."/>
            <person name="Franceschini L.M."/>
            <person name="Leite T.F."/>
            <person name="Margarido G.R.A."/>
            <person name="Almeida C.A."/>
            <person name="Ferrarezi J.A."/>
            <person name="Labate C.A."/>
        </authorList>
    </citation>
    <scope>NUCLEOTIDE SEQUENCE</scope>
    <source>
        <strain evidence="9">MF-1</strain>
    </source>
</reference>
<keyword evidence="5" id="KW-0479">Metal-binding</keyword>
<dbReference type="GO" id="GO:0004518">
    <property type="term" value="F:nuclease activity"/>
    <property type="evidence" value="ECO:0007669"/>
    <property type="project" value="UniProtKB-KW"/>
</dbReference>
<dbReference type="GO" id="GO:0016787">
    <property type="term" value="F:hydrolase activity"/>
    <property type="evidence" value="ECO:0007669"/>
    <property type="project" value="UniProtKB-KW"/>
</dbReference>
<protein>
    <recommendedName>
        <fullName evidence="8">DDE Tnp4 domain-containing protein</fullName>
    </recommendedName>
</protein>
<sequence length="427" mass="48705">MPKQSERLDFVRYLQRQKKNEFEATIDAWIEILLAPQLPTVGSILARNSPFMAMMMEWLMSAEDNLHEILHNVLNSRYLSSRPRMASREEFALGSLLGMKHEDFKQVVRTTHKGFFLIYNLIKDNPIFKNESQCPQLDICQQLALTLERLGCNGNGASAGRLARSYKVSRGSIITSTRRTIEAIYQLGCNYLVWPNEQRRAVISNFMSQEGFPGCVGFVDGTTIPLFQRPGLDGEVFYDRKSRYSLNVQLVCDHQKRITAILSGWPGSCADGGMYRRMGIYKRPSAFFSPGQYVLADSAYPVGLHCIPCYKGATAETYENRQFNYYIAHSRVRIEHCVGILKGRWASLKNLRLACNKRRHMIHINRWIYACCVLHNILLDVGDQWDGLGPDEIDDVDFLGDALEHGIRAIEKRHEVQGYCLAYNGLG</sequence>
<comment type="similarity">
    <text evidence="3">Belongs to the HARBI1 family.</text>
</comment>
<organism evidence="9 10">
    <name type="scientific">Austropuccinia psidii MF-1</name>
    <dbReference type="NCBI Taxonomy" id="1389203"/>
    <lineage>
        <taxon>Eukaryota</taxon>
        <taxon>Fungi</taxon>
        <taxon>Dikarya</taxon>
        <taxon>Basidiomycota</taxon>
        <taxon>Pucciniomycotina</taxon>
        <taxon>Pucciniomycetes</taxon>
        <taxon>Pucciniales</taxon>
        <taxon>Sphaerophragmiaceae</taxon>
        <taxon>Austropuccinia</taxon>
    </lineage>
</organism>
<keyword evidence="4" id="KW-0540">Nuclease</keyword>
<comment type="subcellular location">
    <subcellularLocation>
        <location evidence="2">Nucleus</location>
    </subcellularLocation>
</comment>
<accession>A0A9Q3BNW4</accession>
<evidence type="ECO:0000256" key="3">
    <source>
        <dbReference type="ARBA" id="ARBA00006958"/>
    </source>
</evidence>
<evidence type="ECO:0000256" key="2">
    <source>
        <dbReference type="ARBA" id="ARBA00004123"/>
    </source>
</evidence>
<evidence type="ECO:0000313" key="9">
    <source>
        <dbReference type="EMBL" id="MBW0468739.1"/>
    </source>
</evidence>
<name>A0A9Q3BNW4_9BASI</name>
<dbReference type="InterPro" id="IPR027806">
    <property type="entry name" value="HARBI1_dom"/>
</dbReference>
<keyword evidence="7" id="KW-0539">Nucleus</keyword>
<dbReference type="GO" id="GO:0046872">
    <property type="term" value="F:metal ion binding"/>
    <property type="evidence" value="ECO:0007669"/>
    <property type="project" value="UniProtKB-KW"/>
</dbReference>
<dbReference type="AlphaFoldDB" id="A0A9Q3BNW4"/>
<dbReference type="Pfam" id="PF13359">
    <property type="entry name" value="DDE_Tnp_4"/>
    <property type="match status" value="1"/>
</dbReference>
<evidence type="ECO:0000256" key="7">
    <source>
        <dbReference type="ARBA" id="ARBA00023242"/>
    </source>
</evidence>
<evidence type="ECO:0000313" key="10">
    <source>
        <dbReference type="Proteomes" id="UP000765509"/>
    </source>
</evidence>
<dbReference type="PANTHER" id="PTHR22930:SF85">
    <property type="entry name" value="GH03217P-RELATED"/>
    <property type="match status" value="1"/>
</dbReference>
<dbReference type="OrthoDB" id="2502344at2759"/>
<dbReference type="InterPro" id="IPR045249">
    <property type="entry name" value="HARBI1-like"/>
</dbReference>
<dbReference type="PANTHER" id="PTHR22930">
    <property type="match status" value="1"/>
</dbReference>
<evidence type="ECO:0000259" key="8">
    <source>
        <dbReference type="Pfam" id="PF13359"/>
    </source>
</evidence>
<evidence type="ECO:0000256" key="5">
    <source>
        <dbReference type="ARBA" id="ARBA00022723"/>
    </source>
</evidence>
<dbReference type="GO" id="GO:0005634">
    <property type="term" value="C:nucleus"/>
    <property type="evidence" value="ECO:0007669"/>
    <property type="project" value="UniProtKB-SubCell"/>
</dbReference>
<dbReference type="EMBL" id="AVOT02001957">
    <property type="protein sequence ID" value="MBW0468739.1"/>
    <property type="molecule type" value="Genomic_DNA"/>
</dbReference>
<comment type="cofactor">
    <cofactor evidence="1">
        <name>a divalent metal cation</name>
        <dbReference type="ChEBI" id="CHEBI:60240"/>
    </cofactor>
</comment>
<proteinExistence type="inferred from homology"/>
<evidence type="ECO:0000256" key="4">
    <source>
        <dbReference type="ARBA" id="ARBA00022722"/>
    </source>
</evidence>
<dbReference type="Proteomes" id="UP000765509">
    <property type="component" value="Unassembled WGS sequence"/>
</dbReference>
<keyword evidence="6" id="KW-0378">Hydrolase</keyword>
<gene>
    <name evidence="9" type="ORF">O181_008454</name>
</gene>